<keyword evidence="2" id="KW-0472">Membrane</keyword>
<dbReference type="AlphaFoldDB" id="A0A183FU34"/>
<dbReference type="WBParaSite" id="HPBE_0001165801-mRNA-1">
    <property type="protein sequence ID" value="HPBE_0001165801-mRNA-1"/>
    <property type="gene ID" value="HPBE_0001165801"/>
</dbReference>
<feature type="region of interest" description="Disordered" evidence="1">
    <location>
        <begin position="1"/>
        <end position="31"/>
    </location>
</feature>
<reference evidence="5" key="2">
    <citation type="submission" date="2019-09" db="UniProtKB">
        <authorList>
            <consortium name="WormBaseParasite"/>
        </authorList>
    </citation>
    <scope>IDENTIFICATION</scope>
</reference>
<name>A0A183FU34_HELPZ</name>
<organism evidence="4 5">
    <name type="scientific">Heligmosomoides polygyrus</name>
    <name type="common">Parasitic roundworm</name>
    <dbReference type="NCBI Taxonomy" id="6339"/>
    <lineage>
        <taxon>Eukaryota</taxon>
        <taxon>Metazoa</taxon>
        <taxon>Ecdysozoa</taxon>
        <taxon>Nematoda</taxon>
        <taxon>Chromadorea</taxon>
        <taxon>Rhabditida</taxon>
        <taxon>Rhabditina</taxon>
        <taxon>Rhabditomorpha</taxon>
        <taxon>Strongyloidea</taxon>
        <taxon>Heligmosomidae</taxon>
        <taxon>Heligmosomoides</taxon>
    </lineage>
</organism>
<evidence type="ECO:0000256" key="1">
    <source>
        <dbReference type="SAM" id="MobiDB-lite"/>
    </source>
</evidence>
<dbReference type="OrthoDB" id="5819285at2759"/>
<feature type="transmembrane region" description="Helical" evidence="2">
    <location>
        <begin position="72"/>
        <end position="99"/>
    </location>
</feature>
<keyword evidence="4" id="KW-1185">Reference proteome</keyword>
<dbReference type="EMBL" id="UZAH01027186">
    <property type="protein sequence ID" value="VDO89402.1"/>
    <property type="molecule type" value="Genomic_DNA"/>
</dbReference>
<sequence length="412" mass="44583">MGRIRHESVGEQSPKTSDRENRFPSPKVGSDQFLRIVSWQEPAESEQRTSPTPSSDIAGTVRSWCRNLSRRTLFIALIVLLAVLFIAAIVITLVVVFAIQGKHDDHSFTAIVFTMSTSSPPTPTPFPYPVGFVVGTLSHYVPLGAVASLVPDTRAFTFQQELLAYGNSTLSLLRNGTVDQSALILDGSNCTACTILAADDSCFTGRYPRCDQAQTIYCCSGCPRVGNFCRVKGIFYGFLDQLVESRVFSNKGGLLLTTSSQTSTNSCSVQTHRVSADGTTFSGSIQSCPSSSSDQTSNVKYKSLSTTTLNPDNAISADILAVVDINGAVQLTNLTSNFELAHVAMDIKDGVLSMASTVQDGRLLVVVLQLSRFYILRYNLRSGCAAVLDSYYQTFLFSGSVSDSCMSIFPTF</sequence>
<evidence type="ECO:0000313" key="4">
    <source>
        <dbReference type="Proteomes" id="UP000050761"/>
    </source>
</evidence>
<reference evidence="3 4" key="1">
    <citation type="submission" date="2018-11" db="EMBL/GenBank/DDBJ databases">
        <authorList>
            <consortium name="Pathogen Informatics"/>
        </authorList>
    </citation>
    <scope>NUCLEOTIDE SEQUENCE [LARGE SCALE GENOMIC DNA]</scope>
</reference>
<accession>A0A183FU34</accession>
<proteinExistence type="predicted"/>
<accession>A0A3P8CZE8</accession>
<protein>
    <submittedName>
        <fullName evidence="5">Peptidase A1 domain-containing protein</fullName>
    </submittedName>
</protein>
<evidence type="ECO:0000313" key="3">
    <source>
        <dbReference type="EMBL" id="VDO89402.1"/>
    </source>
</evidence>
<keyword evidence="2" id="KW-0812">Transmembrane</keyword>
<gene>
    <name evidence="3" type="ORF">HPBE_LOCUS11659</name>
</gene>
<evidence type="ECO:0000256" key="2">
    <source>
        <dbReference type="SAM" id="Phobius"/>
    </source>
</evidence>
<dbReference type="Proteomes" id="UP000050761">
    <property type="component" value="Unassembled WGS sequence"/>
</dbReference>
<keyword evidence="2" id="KW-1133">Transmembrane helix</keyword>
<evidence type="ECO:0000313" key="5">
    <source>
        <dbReference type="WBParaSite" id="HPBE_0001165801-mRNA-1"/>
    </source>
</evidence>